<name>A0A2W1JT25_9CYAN</name>
<evidence type="ECO:0000313" key="3">
    <source>
        <dbReference type="Proteomes" id="UP000248857"/>
    </source>
</evidence>
<dbReference type="EMBL" id="PQWO01000012">
    <property type="protein sequence ID" value="PZD72121.1"/>
    <property type="molecule type" value="Genomic_DNA"/>
</dbReference>
<evidence type="ECO:0000313" key="2">
    <source>
        <dbReference type="EMBL" id="PZD72121.1"/>
    </source>
</evidence>
<feature type="transmembrane region" description="Helical" evidence="1">
    <location>
        <begin position="138"/>
        <end position="158"/>
    </location>
</feature>
<sequence length="163" mass="18545">MTFTVGGSGAIFLPPRQLLHELCSPMPQMKADRIDTGMHYPCPCCRRGQLYLITLTEALGCRKCQKIFVIQPDGCTIEHLSTYPVGQVWRWDGRDWRPVRQHWPGRSVLLISLGVSAVLLLIGILLTSQINFRSEMLLWWTVMAIVVGMLCAGVLLFLRSRRY</sequence>
<keyword evidence="3" id="KW-1185">Reference proteome</keyword>
<accession>A0A2W1JT25</accession>
<proteinExistence type="predicted"/>
<comment type="caution">
    <text evidence="2">The sequence shown here is derived from an EMBL/GenBank/DDBJ whole genome shotgun (WGS) entry which is preliminary data.</text>
</comment>
<keyword evidence="1" id="KW-1133">Transmembrane helix</keyword>
<protein>
    <submittedName>
        <fullName evidence="2">Uncharacterized protein</fullName>
    </submittedName>
</protein>
<reference evidence="2 3" key="1">
    <citation type="journal article" date="2018" name="Sci. Rep.">
        <title>A novel species of the marine cyanobacterium Acaryochloris with a unique pigment content and lifestyle.</title>
        <authorList>
            <person name="Partensky F."/>
            <person name="Six C."/>
            <person name="Ratin M."/>
            <person name="Garczarek L."/>
            <person name="Vaulot D."/>
            <person name="Probert I."/>
            <person name="Calteau A."/>
            <person name="Gourvil P."/>
            <person name="Marie D."/>
            <person name="Grebert T."/>
            <person name="Bouchier C."/>
            <person name="Le Panse S."/>
            <person name="Gachenot M."/>
            <person name="Rodriguez F."/>
            <person name="Garrido J.L."/>
        </authorList>
    </citation>
    <scope>NUCLEOTIDE SEQUENCE [LARGE SCALE GENOMIC DNA]</scope>
    <source>
        <strain evidence="2 3">RCC1774</strain>
    </source>
</reference>
<evidence type="ECO:0000256" key="1">
    <source>
        <dbReference type="SAM" id="Phobius"/>
    </source>
</evidence>
<dbReference type="AlphaFoldDB" id="A0A2W1JT25"/>
<feature type="transmembrane region" description="Helical" evidence="1">
    <location>
        <begin position="107"/>
        <end position="126"/>
    </location>
</feature>
<keyword evidence="1" id="KW-0812">Transmembrane</keyword>
<dbReference type="Proteomes" id="UP000248857">
    <property type="component" value="Unassembled WGS sequence"/>
</dbReference>
<keyword evidence="1" id="KW-0472">Membrane</keyword>
<gene>
    <name evidence="2" type="ORF">C1752_04026</name>
</gene>
<organism evidence="2 3">
    <name type="scientific">Acaryochloris thomasi RCC1774</name>
    <dbReference type="NCBI Taxonomy" id="1764569"/>
    <lineage>
        <taxon>Bacteria</taxon>
        <taxon>Bacillati</taxon>
        <taxon>Cyanobacteriota</taxon>
        <taxon>Cyanophyceae</taxon>
        <taxon>Acaryochloridales</taxon>
        <taxon>Acaryochloridaceae</taxon>
        <taxon>Acaryochloris</taxon>
        <taxon>Acaryochloris thomasi</taxon>
    </lineage>
</organism>